<sequence length="42" mass="4736">MDGLNNIEGELATFSFGDPNSSILITTSQIQEFRYVVMPMRI</sequence>
<keyword evidence="1" id="KW-0808">Transferase</keyword>
<protein>
    <submittedName>
        <fullName evidence="1">DNA polymerase III, beta subunit</fullName>
        <ecNumber evidence="1">2.7.7.7</ecNumber>
    </submittedName>
</protein>
<dbReference type="SUPFAM" id="SSF55979">
    <property type="entry name" value="DNA clamp"/>
    <property type="match status" value="1"/>
</dbReference>
<evidence type="ECO:0000313" key="1">
    <source>
        <dbReference type="EMBL" id="CBI09210.1"/>
    </source>
</evidence>
<reference evidence="1" key="1">
    <citation type="submission" date="2009-10" db="EMBL/GenBank/DDBJ databases">
        <title>Diversity of trophic interactions inside an arsenic-rich microbial ecosystem.</title>
        <authorList>
            <person name="Bertin P.N."/>
            <person name="Heinrich-Salmeron A."/>
            <person name="Pelletier E."/>
            <person name="Goulhen-Chollet F."/>
            <person name="Arsene-Ploetze F."/>
            <person name="Gallien S."/>
            <person name="Calteau A."/>
            <person name="Vallenet D."/>
            <person name="Casiot C."/>
            <person name="Chane-Woon-Ming B."/>
            <person name="Giloteaux L."/>
            <person name="Barakat M."/>
            <person name="Bonnefoy V."/>
            <person name="Bruneel O."/>
            <person name="Chandler M."/>
            <person name="Cleiss J."/>
            <person name="Duran R."/>
            <person name="Elbaz-Poulichet F."/>
            <person name="Fonknechten N."/>
            <person name="Lauga B."/>
            <person name="Mornico D."/>
            <person name="Ortet P."/>
            <person name="Schaeffer C."/>
            <person name="Siguier P."/>
            <person name="Alexander Thil Smith A."/>
            <person name="Van Dorsselaer A."/>
            <person name="Weissenbach J."/>
            <person name="Medigue C."/>
            <person name="Le Paslier D."/>
        </authorList>
    </citation>
    <scope>NUCLEOTIDE SEQUENCE</scope>
</reference>
<proteinExistence type="predicted"/>
<dbReference type="EMBL" id="CABR01000010">
    <property type="protein sequence ID" value="CBI09210.1"/>
    <property type="molecule type" value="Genomic_DNA"/>
</dbReference>
<gene>
    <name evidence="1" type="ORF">CARN7_2871</name>
</gene>
<dbReference type="GO" id="GO:0003887">
    <property type="term" value="F:DNA-directed DNA polymerase activity"/>
    <property type="evidence" value="ECO:0007669"/>
    <property type="project" value="UniProtKB-EC"/>
</dbReference>
<accession>E6QPN9</accession>
<name>E6QPN9_9ZZZZ</name>
<dbReference type="InterPro" id="IPR046938">
    <property type="entry name" value="DNA_clamp_sf"/>
</dbReference>
<comment type="caution">
    <text evidence="1">The sequence shown here is derived from an EMBL/GenBank/DDBJ whole genome shotgun (WGS) entry which is preliminary data.</text>
</comment>
<organism evidence="1">
    <name type="scientific">mine drainage metagenome</name>
    <dbReference type="NCBI Taxonomy" id="410659"/>
    <lineage>
        <taxon>unclassified sequences</taxon>
        <taxon>metagenomes</taxon>
        <taxon>ecological metagenomes</taxon>
    </lineage>
</organism>
<dbReference type="Gene3D" id="3.10.150.10">
    <property type="entry name" value="DNA Polymerase III, subunit A, domain 2"/>
    <property type="match status" value="1"/>
</dbReference>
<dbReference type="EC" id="2.7.7.7" evidence="1"/>
<dbReference type="AlphaFoldDB" id="E6QPN9"/>
<keyword evidence="1" id="KW-0548">Nucleotidyltransferase</keyword>